<feature type="domain" description="Methyltransferase" evidence="2">
    <location>
        <begin position="47"/>
        <end position="141"/>
    </location>
</feature>
<keyword evidence="1 3" id="KW-0808">Transferase</keyword>
<dbReference type="SUPFAM" id="SSF53335">
    <property type="entry name" value="S-adenosyl-L-methionine-dependent methyltransferases"/>
    <property type="match status" value="1"/>
</dbReference>
<keyword evidence="3" id="KW-0489">Methyltransferase</keyword>
<reference evidence="3 4" key="1">
    <citation type="submission" date="2020-12" db="EMBL/GenBank/DDBJ databases">
        <title>WGS of Thermoactinomyces spp.</title>
        <authorList>
            <person name="Cheng K."/>
        </authorList>
    </citation>
    <scope>NUCLEOTIDE SEQUENCE [LARGE SCALE GENOMIC DNA]</scope>
    <source>
        <strain evidence="4">CICC 10671\DSM 43846</strain>
    </source>
</reference>
<dbReference type="AlphaFoldDB" id="A0A8I1DD57"/>
<evidence type="ECO:0000259" key="2">
    <source>
        <dbReference type="Pfam" id="PF13649"/>
    </source>
</evidence>
<gene>
    <name evidence="3" type="ORF">I8U20_12995</name>
</gene>
<dbReference type="RefSeq" id="WP_181732887.1">
    <property type="nucleotide sequence ID" value="NZ_JACEIR010000013.1"/>
</dbReference>
<dbReference type="GO" id="GO:0008168">
    <property type="term" value="F:methyltransferase activity"/>
    <property type="evidence" value="ECO:0007669"/>
    <property type="project" value="UniProtKB-KW"/>
</dbReference>
<evidence type="ECO:0000313" key="4">
    <source>
        <dbReference type="Proteomes" id="UP000633619"/>
    </source>
</evidence>
<dbReference type="Proteomes" id="UP000633619">
    <property type="component" value="Unassembled WGS sequence"/>
</dbReference>
<dbReference type="Pfam" id="PF13649">
    <property type="entry name" value="Methyltransf_25"/>
    <property type="match status" value="1"/>
</dbReference>
<dbReference type="Gene3D" id="3.40.50.150">
    <property type="entry name" value="Vaccinia Virus protein VP39"/>
    <property type="match status" value="1"/>
</dbReference>
<dbReference type="InterPro" id="IPR041698">
    <property type="entry name" value="Methyltransf_25"/>
</dbReference>
<keyword evidence="4" id="KW-1185">Reference proteome</keyword>
<dbReference type="GO" id="GO:0032259">
    <property type="term" value="P:methylation"/>
    <property type="evidence" value="ECO:0007669"/>
    <property type="project" value="UniProtKB-KW"/>
</dbReference>
<dbReference type="PANTHER" id="PTHR43861">
    <property type="entry name" value="TRANS-ACONITATE 2-METHYLTRANSFERASE-RELATED"/>
    <property type="match status" value="1"/>
</dbReference>
<proteinExistence type="predicted"/>
<dbReference type="PANTHER" id="PTHR43861:SF2">
    <property type="entry name" value="CARBOXY-S-ADENOSYL-L-METHIONINE SYNTHASE"/>
    <property type="match status" value="1"/>
</dbReference>
<dbReference type="EMBL" id="JAECVW010000011">
    <property type="protein sequence ID" value="MBH8596218.1"/>
    <property type="molecule type" value="Genomic_DNA"/>
</dbReference>
<evidence type="ECO:0000256" key="1">
    <source>
        <dbReference type="ARBA" id="ARBA00022679"/>
    </source>
</evidence>
<name>A0A8I1DD57_THEIN</name>
<protein>
    <submittedName>
        <fullName evidence="3">Class I SAM-dependent methyltransferase</fullName>
    </submittedName>
</protein>
<accession>A0A8I1DD57</accession>
<comment type="caution">
    <text evidence="3">The sequence shown here is derived from an EMBL/GenBank/DDBJ whole genome shotgun (WGS) entry which is preliminary data.</text>
</comment>
<dbReference type="CDD" id="cd02440">
    <property type="entry name" value="AdoMet_MTases"/>
    <property type="match status" value="1"/>
</dbReference>
<evidence type="ECO:0000313" key="3">
    <source>
        <dbReference type="EMBL" id="MBH8596218.1"/>
    </source>
</evidence>
<organism evidence="3 4">
    <name type="scientific">Thermoactinomyces intermedius</name>
    <dbReference type="NCBI Taxonomy" id="2024"/>
    <lineage>
        <taxon>Bacteria</taxon>
        <taxon>Bacillati</taxon>
        <taxon>Bacillota</taxon>
        <taxon>Bacilli</taxon>
        <taxon>Bacillales</taxon>
        <taxon>Thermoactinomycetaceae</taxon>
        <taxon>Thermoactinomyces</taxon>
    </lineage>
</organism>
<sequence length="227" mass="25909">MKDDWHNPEFALHWDQTALAGNPTRKEQKDLLIFLLEQKLFSNATLLDLGIGSGQIEEKLLARRADITVIGVDASKAMLDLARTWLDPARCQLIQHDIGDTDTLAVPMVQAVIIVQTLHHPPHDKQKAVYRFVHQHLEPGGLFLIMDRIQLPDEALHPVCADMWDWLERKTDHSDGTTGEEFLNKFQHKHDHPAGLEEHLHWLRESGFTTTCLHLALNRALWVGVKV</sequence>
<dbReference type="InterPro" id="IPR029063">
    <property type="entry name" value="SAM-dependent_MTases_sf"/>
</dbReference>